<dbReference type="InterPro" id="IPR035940">
    <property type="entry name" value="CAP_sf"/>
</dbReference>
<organism evidence="6 7">
    <name type="scientific">Saprolegnia diclina (strain VS20)</name>
    <dbReference type="NCBI Taxonomy" id="1156394"/>
    <lineage>
        <taxon>Eukaryota</taxon>
        <taxon>Sar</taxon>
        <taxon>Stramenopiles</taxon>
        <taxon>Oomycota</taxon>
        <taxon>Saprolegniomycetes</taxon>
        <taxon>Saprolegniales</taxon>
        <taxon>Saprolegniaceae</taxon>
        <taxon>Saprolegnia</taxon>
    </lineage>
</organism>
<evidence type="ECO:0000259" key="5">
    <source>
        <dbReference type="Pfam" id="PF00188"/>
    </source>
</evidence>
<dbReference type="PANTHER" id="PTHR31157">
    <property type="entry name" value="SCP DOMAIN-CONTAINING PROTEIN"/>
    <property type="match status" value="1"/>
</dbReference>
<dbReference type="VEuPathDB" id="FungiDB:SDRG_11340"/>
<dbReference type="RefSeq" id="XP_008615596.1">
    <property type="nucleotide sequence ID" value="XM_008617374.1"/>
</dbReference>
<feature type="compositionally biased region" description="Acidic residues" evidence="3">
    <location>
        <begin position="235"/>
        <end position="244"/>
    </location>
</feature>
<dbReference type="InterPro" id="IPR014044">
    <property type="entry name" value="CAP_dom"/>
</dbReference>
<feature type="signal peptide" evidence="4">
    <location>
        <begin position="1"/>
        <end position="18"/>
    </location>
</feature>
<dbReference type="PANTHER" id="PTHR31157:SF1">
    <property type="entry name" value="SCP DOMAIN-CONTAINING PROTEIN"/>
    <property type="match status" value="1"/>
</dbReference>
<dbReference type="GeneID" id="19952067"/>
<evidence type="ECO:0000256" key="4">
    <source>
        <dbReference type="SAM" id="SignalP"/>
    </source>
</evidence>
<dbReference type="Proteomes" id="UP000030762">
    <property type="component" value="Unassembled WGS sequence"/>
</dbReference>
<dbReference type="InParanoid" id="T0RF01"/>
<evidence type="ECO:0000256" key="1">
    <source>
        <dbReference type="ARBA" id="ARBA00022729"/>
    </source>
</evidence>
<name>T0RF01_SAPDV</name>
<feature type="region of interest" description="Disordered" evidence="3">
    <location>
        <begin position="147"/>
        <end position="254"/>
    </location>
</feature>
<dbReference type="CDD" id="cd05379">
    <property type="entry name" value="CAP_bacterial"/>
    <property type="match status" value="2"/>
</dbReference>
<dbReference type="Pfam" id="PF04886">
    <property type="entry name" value="PT"/>
    <property type="match status" value="1"/>
</dbReference>
<sequence length="381" mass="41488">MRVATILATAIACSTVAARSMADDLVQQLFELHNKERQANGVAPFECLDSQLSQLSADHVKYEVSIDNINHDGFSGRCQKVGNVACGENTLYDFKGDAAKFTQSWMNSPGHRKNILNGAYKHVGFAVEKGPSGKWFATSMFTDSNPRSDVCGGSKPGPVAPTDAPYTRKPSGPTGPPITTTAKPTVKPTKRPLPTGPPISPTTKPTKRPTPKTPTPIPYTKRPTKRPTTAPTNEPSDEPSDDPSYDPTDAPSNDDVVKQLFKFHNEERQKNGLKPFSCLNSKLSSLSMDHVNYEISIGDINHDGFSDRCQKAGNYGGCGENTLYDYEGDARVMTTSWMNSAGHRANILNGEYNHVGFAVKKGGDNRYYATAMFTQDSRACQ</sequence>
<accession>T0RF01</accession>
<evidence type="ECO:0000313" key="7">
    <source>
        <dbReference type="Proteomes" id="UP000030762"/>
    </source>
</evidence>
<evidence type="ECO:0000313" key="6">
    <source>
        <dbReference type="EMBL" id="EQC30858.1"/>
    </source>
</evidence>
<protein>
    <recommendedName>
        <fullName evidence="5">SCP domain-containing protein</fullName>
    </recommendedName>
</protein>
<evidence type="ECO:0000256" key="2">
    <source>
        <dbReference type="ARBA" id="ARBA00022737"/>
    </source>
</evidence>
<dbReference type="InterPro" id="IPR006970">
    <property type="entry name" value="PT"/>
</dbReference>
<dbReference type="EMBL" id="JH767172">
    <property type="protein sequence ID" value="EQC30858.1"/>
    <property type="molecule type" value="Genomic_DNA"/>
</dbReference>
<dbReference type="SUPFAM" id="SSF55797">
    <property type="entry name" value="PR-1-like"/>
    <property type="match status" value="2"/>
</dbReference>
<dbReference type="Pfam" id="PF00188">
    <property type="entry name" value="CAP"/>
    <property type="match status" value="2"/>
</dbReference>
<proteinExistence type="predicted"/>
<dbReference type="OMA" id="GVAPFEC"/>
<dbReference type="OrthoDB" id="74934at2759"/>
<feature type="compositionally biased region" description="Low complexity" evidence="3">
    <location>
        <begin position="169"/>
        <end position="187"/>
    </location>
</feature>
<feature type="domain" description="SCP" evidence="5">
    <location>
        <begin position="31"/>
        <end position="134"/>
    </location>
</feature>
<reference evidence="6 7" key="1">
    <citation type="submission" date="2012-04" db="EMBL/GenBank/DDBJ databases">
        <title>The Genome Sequence of Saprolegnia declina VS20.</title>
        <authorList>
            <consortium name="The Broad Institute Genome Sequencing Platform"/>
            <person name="Russ C."/>
            <person name="Nusbaum C."/>
            <person name="Tyler B."/>
            <person name="van West P."/>
            <person name="Dieguez-Uribeondo J."/>
            <person name="de Bruijn I."/>
            <person name="Tripathy S."/>
            <person name="Jiang R."/>
            <person name="Young S.K."/>
            <person name="Zeng Q."/>
            <person name="Gargeya S."/>
            <person name="Fitzgerald M."/>
            <person name="Haas B."/>
            <person name="Abouelleil A."/>
            <person name="Alvarado L."/>
            <person name="Arachchi H.M."/>
            <person name="Berlin A."/>
            <person name="Chapman S.B."/>
            <person name="Goldberg J."/>
            <person name="Griggs A."/>
            <person name="Gujja S."/>
            <person name="Hansen M."/>
            <person name="Howarth C."/>
            <person name="Imamovic A."/>
            <person name="Larimer J."/>
            <person name="McCowen C."/>
            <person name="Montmayeur A."/>
            <person name="Murphy C."/>
            <person name="Neiman D."/>
            <person name="Pearson M."/>
            <person name="Priest M."/>
            <person name="Roberts A."/>
            <person name="Saif S."/>
            <person name="Shea T."/>
            <person name="Sisk P."/>
            <person name="Sykes S."/>
            <person name="Wortman J."/>
            <person name="Nusbaum C."/>
            <person name="Birren B."/>
        </authorList>
    </citation>
    <scope>NUCLEOTIDE SEQUENCE [LARGE SCALE GENOMIC DNA]</scope>
    <source>
        <strain evidence="6 7">VS20</strain>
    </source>
</reference>
<feature type="domain" description="SCP" evidence="5">
    <location>
        <begin position="263"/>
        <end position="372"/>
    </location>
</feature>
<feature type="chain" id="PRO_5004583936" description="SCP domain-containing protein" evidence="4">
    <location>
        <begin position="19"/>
        <end position="381"/>
    </location>
</feature>
<evidence type="ECO:0000256" key="3">
    <source>
        <dbReference type="SAM" id="MobiDB-lite"/>
    </source>
</evidence>
<dbReference type="eggNOG" id="ENOG502S9B6">
    <property type="taxonomic scope" value="Eukaryota"/>
</dbReference>
<dbReference type="PRINTS" id="PR01217">
    <property type="entry name" value="PRICHEXTENSN"/>
</dbReference>
<keyword evidence="1 4" id="KW-0732">Signal</keyword>
<keyword evidence="7" id="KW-1185">Reference proteome</keyword>
<dbReference type="Gene3D" id="3.40.33.10">
    <property type="entry name" value="CAP"/>
    <property type="match status" value="2"/>
</dbReference>
<gene>
    <name evidence="6" type="ORF">SDRG_11340</name>
</gene>
<keyword evidence="2" id="KW-0677">Repeat</keyword>
<dbReference type="AlphaFoldDB" id="T0RF01"/>
<dbReference type="STRING" id="1156394.T0RF01"/>
<feature type="compositionally biased region" description="Low complexity" evidence="3">
    <location>
        <begin position="218"/>
        <end position="232"/>
    </location>
</feature>